<protein>
    <submittedName>
        <fullName evidence="1">Uncharacterized protein</fullName>
    </submittedName>
</protein>
<name>A0AAJ5X7P6_9SPHN</name>
<evidence type="ECO:0000313" key="2">
    <source>
        <dbReference type="Proteomes" id="UP001218362"/>
    </source>
</evidence>
<dbReference type="Proteomes" id="UP001218362">
    <property type="component" value="Chromosome"/>
</dbReference>
<sequence>MQAGSDIQRAAHAALNAVLHRDTAKISYNMPYARTVEAVPTLSQGCGSTRLVHHDVVLTYQFEQLKLPQLSPYQGQVGDFFYSPAKVPSAYELRPGDCVIAIDTAGSLDDSAWLARTRAAAQLHADLRRKLGHDSHAAFKRQIAGTDFHADLIVLTRYVVTAPVQLAREQEIVR</sequence>
<organism evidence="1 2">
    <name type="scientific">Candidatus Andeanibacterium colombiense</name>
    <dbReference type="NCBI Taxonomy" id="3121345"/>
    <lineage>
        <taxon>Bacteria</taxon>
        <taxon>Pseudomonadati</taxon>
        <taxon>Pseudomonadota</taxon>
        <taxon>Alphaproteobacteria</taxon>
        <taxon>Sphingomonadales</taxon>
        <taxon>Sphingomonadaceae</taxon>
        <taxon>Candidatus Andeanibacterium</taxon>
    </lineage>
</organism>
<proteinExistence type="predicted"/>
<dbReference type="KEGG" id="acob:P0Y56_04375"/>
<evidence type="ECO:0000313" key="1">
    <source>
        <dbReference type="EMBL" id="WEK47534.1"/>
    </source>
</evidence>
<gene>
    <name evidence="1" type="ORF">P0Y56_04375</name>
</gene>
<dbReference type="AlphaFoldDB" id="A0AAJ5X7P6"/>
<dbReference type="EMBL" id="CP119316">
    <property type="protein sequence ID" value="WEK47534.1"/>
    <property type="molecule type" value="Genomic_DNA"/>
</dbReference>
<accession>A0AAJ5X7P6</accession>
<reference evidence="1" key="1">
    <citation type="submission" date="2023-03" db="EMBL/GenBank/DDBJ databases">
        <title>Andean soil-derived lignocellulolytic bacterial consortium as a source of novel taxa and putative plastic-active enzymes.</title>
        <authorList>
            <person name="Diaz-Garcia L."/>
            <person name="Chuvochina M."/>
            <person name="Feuerriegel G."/>
            <person name="Bunk B."/>
            <person name="Sproer C."/>
            <person name="Streit W.R."/>
            <person name="Rodriguez L.M."/>
            <person name="Overmann J."/>
            <person name="Jimenez D.J."/>
        </authorList>
    </citation>
    <scope>NUCLEOTIDE SEQUENCE</scope>
    <source>
        <strain evidence="1">MAG 26</strain>
    </source>
</reference>